<dbReference type="Proteomes" id="UP000188268">
    <property type="component" value="Unassembled WGS sequence"/>
</dbReference>
<gene>
    <name evidence="2" type="ORF">CCACVL1_21295</name>
</gene>
<comment type="caution">
    <text evidence="2">The sequence shown here is derived from an EMBL/GenBank/DDBJ whole genome shotgun (WGS) entry which is preliminary data.</text>
</comment>
<sequence length="28" mass="3277">MERKEEEARWRSPSVADSGTEGDQGRRR</sequence>
<dbReference type="AlphaFoldDB" id="A0A1R3H705"/>
<organism evidence="2 3">
    <name type="scientific">Corchorus capsularis</name>
    <name type="common">Jute</name>
    <dbReference type="NCBI Taxonomy" id="210143"/>
    <lineage>
        <taxon>Eukaryota</taxon>
        <taxon>Viridiplantae</taxon>
        <taxon>Streptophyta</taxon>
        <taxon>Embryophyta</taxon>
        <taxon>Tracheophyta</taxon>
        <taxon>Spermatophyta</taxon>
        <taxon>Magnoliopsida</taxon>
        <taxon>eudicotyledons</taxon>
        <taxon>Gunneridae</taxon>
        <taxon>Pentapetalae</taxon>
        <taxon>rosids</taxon>
        <taxon>malvids</taxon>
        <taxon>Malvales</taxon>
        <taxon>Malvaceae</taxon>
        <taxon>Grewioideae</taxon>
        <taxon>Apeibeae</taxon>
        <taxon>Corchorus</taxon>
    </lineage>
</organism>
<dbReference type="EMBL" id="AWWV01012563">
    <property type="protein sequence ID" value="OMO66111.1"/>
    <property type="molecule type" value="Genomic_DNA"/>
</dbReference>
<evidence type="ECO:0000256" key="1">
    <source>
        <dbReference type="SAM" id="MobiDB-lite"/>
    </source>
</evidence>
<accession>A0A1R3H705</accession>
<proteinExistence type="predicted"/>
<dbReference type="Gramene" id="OMO66111">
    <property type="protein sequence ID" value="OMO66111"/>
    <property type="gene ID" value="CCACVL1_21295"/>
</dbReference>
<protein>
    <submittedName>
        <fullName evidence="2">Uncharacterized protein</fullName>
    </submittedName>
</protein>
<name>A0A1R3H705_COCAP</name>
<evidence type="ECO:0000313" key="2">
    <source>
        <dbReference type="EMBL" id="OMO66111.1"/>
    </source>
</evidence>
<feature type="region of interest" description="Disordered" evidence="1">
    <location>
        <begin position="1"/>
        <end position="28"/>
    </location>
</feature>
<keyword evidence="3" id="KW-1185">Reference proteome</keyword>
<reference evidence="2 3" key="1">
    <citation type="submission" date="2013-09" db="EMBL/GenBank/DDBJ databases">
        <title>Corchorus capsularis genome sequencing.</title>
        <authorList>
            <person name="Alam M."/>
            <person name="Haque M.S."/>
            <person name="Islam M.S."/>
            <person name="Emdad E.M."/>
            <person name="Islam M.M."/>
            <person name="Ahmed B."/>
            <person name="Halim A."/>
            <person name="Hossen Q.M.M."/>
            <person name="Hossain M.Z."/>
            <person name="Ahmed R."/>
            <person name="Khan M.M."/>
            <person name="Islam R."/>
            <person name="Rashid M.M."/>
            <person name="Khan S.A."/>
            <person name="Rahman M.S."/>
            <person name="Alam M."/>
        </authorList>
    </citation>
    <scope>NUCLEOTIDE SEQUENCE [LARGE SCALE GENOMIC DNA]</scope>
    <source>
        <strain evidence="3">cv. CVL-1</strain>
        <tissue evidence="2">Whole seedling</tissue>
    </source>
</reference>
<evidence type="ECO:0000313" key="3">
    <source>
        <dbReference type="Proteomes" id="UP000188268"/>
    </source>
</evidence>
<feature type="compositionally biased region" description="Basic and acidic residues" evidence="1">
    <location>
        <begin position="1"/>
        <end position="10"/>
    </location>
</feature>